<dbReference type="SUPFAM" id="SSF101059">
    <property type="entry name" value="B-form DNA mimic Ocr"/>
    <property type="match status" value="1"/>
</dbReference>
<sequence>MTTDTLTLAGIIEGAIETFREGYDPADFDQGEPHDAIHEVADGAVPVYNYDLLQLAADLSNGIALAEPEIGPAFDGTPTPINIIAANVYEAVEAALWEEWRRAQEERED</sequence>
<comment type="caution">
    <text evidence="1">The sequence shown here is derived from an EMBL/GenBank/DDBJ whole genome shotgun (WGS) entry which is preliminary data.</text>
</comment>
<dbReference type="Pfam" id="PF08684">
    <property type="entry name" value="ocr"/>
    <property type="match status" value="1"/>
</dbReference>
<dbReference type="Gene3D" id="1.20.120.780">
    <property type="entry name" value="DNA mimic ocr"/>
    <property type="match status" value="1"/>
</dbReference>
<accession>A0A0F9AXY8</accession>
<proteinExistence type="predicted"/>
<dbReference type="EMBL" id="LAZR01040426">
    <property type="protein sequence ID" value="KKL14519.1"/>
    <property type="molecule type" value="Genomic_DNA"/>
</dbReference>
<gene>
    <name evidence="1" type="ORF">LCGC14_2514840</name>
</gene>
<dbReference type="InterPro" id="IPR014798">
    <property type="entry name" value="Ocr"/>
</dbReference>
<reference evidence="1" key="1">
    <citation type="journal article" date="2015" name="Nature">
        <title>Complex archaea that bridge the gap between prokaryotes and eukaryotes.</title>
        <authorList>
            <person name="Spang A."/>
            <person name="Saw J.H."/>
            <person name="Jorgensen S.L."/>
            <person name="Zaremba-Niedzwiedzka K."/>
            <person name="Martijn J."/>
            <person name="Lind A.E."/>
            <person name="van Eijk R."/>
            <person name="Schleper C."/>
            <person name="Guy L."/>
            <person name="Ettema T.J."/>
        </authorList>
    </citation>
    <scope>NUCLEOTIDE SEQUENCE</scope>
</reference>
<evidence type="ECO:0000313" key="1">
    <source>
        <dbReference type="EMBL" id="KKL14519.1"/>
    </source>
</evidence>
<name>A0A0F9AXY8_9ZZZZ</name>
<protein>
    <submittedName>
        <fullName evidence="1">Uncharacterized protein</fullName>
    </submittedName>
</protein>
<dbReference type="AlphaFoldDB" id="A0A0F9AXY8"/>
<organism evidence="1">
    <name type="scientific">marine sediment metagenome</name>
    <dbReference type="NCBI Taxonomy" id="412755"/>
    <lineage>
        <taxon>unclassified sequences</taxon>
        <taxon>metagenomes</taxon>
        <taxon>ecological metagenomes</taxon>
    </lineage>
</organism>
<dbReference type="InterPro" id="IPR036207">
    <property type="entry name" value="B-form_Ocr"/>
</dbReference>